<evidence type="ECO:0000256" key="1">
    <source>
        <dbReference type="ARBA" id="ARBA00022617"/>
    </source>
</evidence>
<keyword evidence="8" id="KW-1185">Reference proteome</keyword>
<dbReference type="GO" id="GO:0046872">
    <property type="term" value="F:metal ion binding"/>
    <property type="evidence" value="ECO:0007669"/>
    <property type="project" value="UniProtKB-KW"/>
</dbReference>
<evidence type="ECO:0000256" key="3">
    <source>
        <dbReference type="ARBA" id="ARBA00023004"/>
    </source>
</evidence>
<keyword evidence="1 4" id="KW-0349">Heme</keyword>
<proteinExistence type="predicted"/>
<dbReference type="GO" id="GO:0020037">
    <property type="term" value="F:heme binding"/>
    <property type="evidence" value="ECO:0007669"/>
    <property type="project" value="InterPro"/>
</dbReference>
<dbReference type="EMBL" id="FUYP01000017">
    <property type="protein sequence ID" value="SKB76586.1"/>
    <property type="molecule type" value="Genomic_DNA"/>
</dbReference>
<dbReference type="GO" id="GO:0009055">
    <property type="term" value="F:electron transfer activity"/>
    <property type="evidence" value="ECO:0007669"/>
    <property type="project" value="InterPro"/>
</dbReference>
<dbReference type="RefSeq" id="WP_079639324.1">
    <property type="nucleotide sequence ID" value="NZ_FUYP01000017.1"/>
</dbReference>
<evidence type="ECO:0000256" key="4">
    <source>
        <dbReference type="PROSITE-ProRule" id="PRU00433"/>
    </source>
</evidence>
<feature type="domain" description="Cytochrome c" evidence="6">
    <location>
        <begin position="147"/>
        <end position="229"/>
    </location>
</feature>
<feature type="chain" id="PRO_5010538421" evidence="5">
    <location>
        <begin position="20"/>
        <end position="233"/>
    </location>
</feature>
<keyword evidence="5" id="KW-0732">Signal</keyword>
<accession>A0A1T5DYE5</accession>
<gene>
    <name evidence="7" type="ORF">SAMN06295937_101753</name>
</gene>
<dbReference type="SUPFAM" id="SSF46626">
    <property type="entry name" value="Cytochrome c"/>
    <property type="match status" value="2"/>
</dbReference>
<feature type="domain" description="Cytochrome c" evidence="6">
    <location>
        <begin position="26"/>
        <end position="132"/>
    </location>
</feature>
<evidence type="ECO:0000259" key="6">
    <source>
        <dbReference type="PROSITE" id="PS51007"/>
    </source>
</evidence>
<sequence>MKASLIFAASAGAVLVALAFRPTAVDAQAAGSELTRQCASCHALTKPAEATVDRLWTRKGPDLWYAGDKFNKEWLVTWLQKPTVIRPGGVLWFKHAKPGEPRDTIDTAAVEKHPAVDAEAATKLADELMQLKSGGLVKEGAFKPESANAAMGKLAFSKLRGCIACHQSAAGTGGLSGPELYDAGQRLRADYVITYMKDPQQFDPHVWMPTLTLSEPDLQRITGYLMSLGKEKE</sequence>
<evidence type="ECO:0000313" key="7">
    <source>
        <dbReference type="EMBL" id="SKB76586.1"/>
    </source>
</evidence>
<dbReference type="Proteomes" id="UP000190044">
    <property type="component" value="Unassembled WGS sequence"/>
</dbReference>
<name>A0A1T5DYE5_9SPHN</name>
<protein>
    <submittedName>
        <fullName evidence="7">Cbb3-type cytochrome oxidase, cytochrome c subunit</fullName>
    </submittedName>
</protein>
<evidence type="ECO:0000313" key="8">
    <source>
        <dbReference type="Proteomes" id="UP000190044"/>
    </source>
</evidence>
<dbReference type="AlphaFoldDB" id="A0A1T5DYE5"/>
<reference evidence="8" key="1">
    <citation type="submission" date="2017-02" db="EMBL/GenBank/DDBJ databases">
        <authorList>
            <person name="Varghese N."/>
            <person name="Submissions S."/>
        </authorList>
    </citation>
    <scope>NUCLEOTIDE SEQUENCE [LARGE SCALE GENOMIC DNA]</scope>
    <source>
        <strain evidence="8">R11H</strain>
    </source>
</reference>
<organism evidence="7 8">
    <name type="scientific">Sphingopyxis flava</name>
    <dbReference type="NCBI Taxonomy" id="1507287"/>
    <lineage>
        <taxon>Bacteria</taxon>
        <taxon>Pseudomonadati</taxon>
        <taxon>Pseudomonadota</taxon>
        <taxon>Alphaproteobacteria</taxon>
        <taxon>Sphingomonadales</taxon>
        <taxon>Sphingomonadaceae</taxon>
        <taxon>Sphingopyxis</taxon>
    </lineage>
</organism>
<evidence type="ECO:0000256" key="2">
    <source>
        <dbReference type="ARBA" id="ARBA00022723"/>
    </source>
</evidence>
<evidence type="ECO:0000256" key="5">
    <source>
        <dbReference type="SAM" id="SignalP"/>
    </source>
</evidence>
<keyword evidence="2 4" id="KW-0479">Metal-binding</keyword>
<keyword evidence="3 4" id="KW-0408">Iron</keyword>
<dbReference type="InterPro" id="IPR036909">
    <property type="entry name" value="Cyt_c-like_dom_sf"/>
</dbReference>
<dbReference type="PROSITE" id="PS51007">
    <property type="entry name" value="CYTC"/>
    <property type="match status" value="2"/>
</dbReference>
<dbReference type="OrthoDB" id="9811281at2"/>
<dbReference type="InterPro" id="IPR009056">
    <property type="entry name" value="Cyt_c-like_dom"/>
</dbReference>
<dbReference type="Gene3D" id="1.10.760.10">
    <property type="entry name" value="Cytochrome c-like domain"/>
    <property type="match status" value="2"/>
</dbReference>
<feature type="signal peptide" evidence="5">
    <location>
        <begin position="1"/>
        <end position="19"/>
    </location>
</feature>